<name>A0AAV6K8G0_9ERIC</name>
<evidence type="ECO:0000256" key="5">
    <source>
        <dbReference type="ARBA" id="ARBA00023242"/>
    </source>
</evidence>
<evidence type="ECO:0000256" key="6">
    <source>
        <dbReference type="SAM" id="Phobius"/>
    </source>
</evidence>
<evidence type="ECO:0000256" key="3">
    <source>
        <dbReference type="ARBA" id="ARBA00023125"/>
    </source>
</evidence>
<dbReference type="Gene3D" id="3.40.1810.10">
    <property type="entry name" value="Transcription factor, MADS-box"/>
    <property type="match status" value="1"/>
</dbReference>
<accession>A0AAV6K8G0</accession>
<dbReference type="GO" id="GO:0005634">
    <property type="term" value="C:nucleus"/>
    <property type="evidence" value="ECO:0007669"/>
    <property type="project" value="UniProtKB-SubCell"/>
</dbReference>
<comment type="subcellular location">
    <subcellularLocation>
        <location evidence="1">Nucleus</location>
    </subcellularLocation>
</comment>
<dbReference type="Pfam" id="PF00319">
    <property type="entry name" value="SRF-TF"/>
    <property type="match status" value="1"/>
</dbReference>
<keyword evidence="3" id="KW-0238">DNA-binding</keyword>
<protein>
    <recommendedName>
        <fullName evidence="7">MADS-box domain-containing protein</fullName>
    </recommendedName>
</protein>
<keyword evidence="6" id="KW-0812">Transmembrane</keyword>
<dbReference type="AlphaFoldDB" id="A0AAV6K8G0"/>
<feature type="domain" description="MADS-box" evidence="7">
    <location>
        <begin position="36"/>
        <end position="61"/>
    </location>
</feature>
<sequence length="79" mass="9309">MLNHNNQWTSPLKRSWILFQKMLGFWLYATFLAFSELKLIEDKNSRKVSFSKRCNGLMKKAVLCHVDIGHFILCGRNHP</sequence>
<evidence type="ECO:0000313" key="9">
    <source>
        <dbReference type="Proteomes" id="UP000823749"/>
    </source>
</evidence>
<dbReference type="PROSITE" id="PS50066">
    <property type="entry name" value="MADS_BOX_2"/>
    <property type="match status" value="1"/>
</dbReference>
<evidence type="ECO:0000259" key="7">
    <source>
        <dbReference type="PROSITE" id="PS50066"/>
    </source>
</evidence>
<dbReference type="SMART" id="SM00432">
    <property type="entry name" value="MADS"/>
    <property type="match status" value="1"/>
</dbReference>
<reference evidence="8" key="1">
    <citation type="submission" date="2020-08" db="EMBL/GenBank/DDBJ databases">
        <title>Plant Genome Project.</title>
        <authorList>
            <person name="Zhang R.-G."/>
        </authorList>
    </citation>
    <scope>NUCLEOTIDE SEQUENCE</scope>
    <source>
        <strain evidence="8">WSP0</strain>
        <tissue evidence="8">Leaf</tissue>
    </source>
</reference>
<keyword evidence="5" id="KW-0539">Nucleus</keyword>
<gene>
    <name evidence="8" type="ORF">RHGRI_014201</name>
</gene>
<evidence type="ECO:0000256" key="2">
    <source>
        <dbReference type="ARBA" id="ARBA00023015"/>
    </source>
</evidence>
<proteinExistence type="predicted"/>
<dbReference type="GO" id="GO:0003677">
    <property type="term" value="F:DNA binding"/>
    <property type="evidence" value="ECO:0007669"/>
    <property type="project" value="UniProtKB-KW"/>
</dbReference>
<evidence type="ECO:0000313" key="8">
    <source>
        <dbReference type="EMBL" id="KAG5548766.1"/>
    </source>
</evidence>
<keyword evidence="4" id="KW-0804">Transcription</keyword>
<dbReference type="Proteomes" id="UP000823749">
    <property type="component" value="Chromosome 5"/>
</dbReference>
<dbReference type="InterPro" id="IPR036879">
    <property type="entry name" value="TF_MADSbox_sf"/>
</dbReference>
<keyword evidence="6" id="KW-1133">Transmembrane helix</keyword>
<evidence type="ECO:0000256" key="4">
    <source>
        <dbReference type="ARBA" id="ARBA00023163"/>
    </source>
</evidence>
<keyword evidence="6" id="KW-0472">Membrane</keyword>
<dbReference type="InterPro" id="IPR002100">
    <property type="entry name" value="TF_MADSbox"/>
</dbReference>
<keyword evidence="9" id="KW-1185">Reference proteome</keyword>
<dbReference type="SUPFAM" id="SSF55455">
    <property type="entry name" value="SRF-like"/>
    <property type="match status" value="1"/>
</dbReference>
<organism evidence="8 9">
    <name type="scientific">Rhododendron griersonianum</name>
    <dbReference type="NCBI Taxonomy" id="479676"/>
    <lineage>
        <taxon>Eukaryota</taxon>
        <taxon>Viridiplantae</taxon>
        <taxon>Streptophyta</taxon>
        <taxon>Embryophyta</taxon>
        <taxon>Tracheophyta</taxon>
        <taxon>Spermatophyta</taxon>
        <taxon>Magnoliopsida</taxon>
        <taxon>eudicotyledons</taxon>
        <taxon>Gunneridae</taxon>
        <taxon>Pentapetalae</taxon>
        <taxon>asterids</taxon>
        <taxon>Ericales</taxon>
        <taxon>Ericaceae</taxon>
        <taxon>Ericoideae</taxon>
        <taxon>Rhodoreae</taxon>
        <taxon>Rhododendron</taxon>
    </lineage>
</organism>
<evidence type="ECO:0000256" key="1">
    <source>
        <dbReference type="ARBA" id="ARBA00004123"/>
    </source>
</evidence>
<comment type="caution">
    <text evidence="8">The sequence shown here is derived from an EMBL/GenBank/DDBJ whole genome shotgun (WGS) entry which is preliminary data.</text>
</comment>
<keyword evidence="2" id="KW-0805">Transcription regulation</keyword>
<feature type="transmembrane region" description="Helical" evidence="6">
    <location>
        <begin position="16"/>
        <end position="37"/>
    </location>
</feature>
<dbReference type="GO" id="GO:0046983">
    <property type="term" value="F:protein dimerization activity"/>
    <property type="evidence" value="ECO:0007669"/>
    <property type="project" value="InterPro"/>
</dbReference>
<dbReference type="EMBL" id="JACTNZ010000005">
    <property type="protein sequence ID" value="KAG5548766.1"/>
    <property type="molecule type" value="Genomic_DNA"/>
</dbReference>